<dbReference type="Pfam" id="PF07475">
    <property type="entry name" value="Hpr_kinase_C"/>
    <property type="match status" value="1"/>
</dbReference>
<keyword evidence="3" id="KW-1185">Reference proteome</keyword>
<reference evidence="2" key="1">
    <citation type="journal article" date="2014" name="Int. J. Syst. Evol. Microbiol.">
        <title>Complete genome of a new Firmicutes species belonging to the dominant human colonic microbiota ('Ruminococcus bicirculans') reveals two chromosomes and a selective capacity to utilize plant glucans.</title>
        <authorList>
            <consortium name="NISC Comparative Sequencing Program"/>
            <person name="Wegmann U."/>
            <person name="Louis P."/>
            <person name="Goesmann A."/>
            <person name="Henrissat B."/>
            <person name="Duncan S.H."/>
            <person name="Flint H.J."/>
        </authorList>
    </citation>
    <scope>NUCLEOTIDE SEQUENCE</scope>
    <source>
        <strain evidence="2">NBRC 107169</strain>
    </source>
</reference>
<dbReference type="InterPro" id="IPR025662">
    <property type="entry name" value="Sigma_54_int_dom_ATP-bd_1"/>
</dbReference>
<proteinExistence type="predicted"/>
<sequence length="156" mass="17178">MSDTPENTFGTGITFDGYGILLRGQSGAGKSLLALDLMDRADTMGLEAFLISDDRVLLHVEDSSVMCSSPPQIAGQIELRGCGVIERPTTEQTKIHLVIDLVGELDRMPENEEFETEIMGVKVPRCPVPIRSLIDSVHQRLLVVEALKRVMQAEQK</sequence>
<evidence type="ECO:0000313" key="3">
    <source>
        <dbReference type="Proteomes" id="UP001161405"/>
    </source>
</evidence>
<dbReference type="PROSITE" id="PS00675">
    <property type="entry name" value="SIGMA54_INTERACT_1"/>
    <property type="match status" value="1"/>
</dbReference>
<reference evidence="2" key="2">
    <citation type="submission" date="2023-01" db="EMBL/GenBank/DDBJ databases">
        <title>Draft genome sequence of Maritalea porphyrae strain NBRC 107169.</title>
        <authorList>
            <person name="Sun Q."/>
            <person name="Mori K."/>
        </authorList>
    </citation>
    <scope>NUCLEOTIDE SEQUENCE</scope>
    <source>
        <strain evidence="2">NBRC 107169</strain>
    </source>
</reference>
<dbReference type="CDD" id="cd01918">
    <property type="entry name" value="HprK_C"/>
    <property type="match status" value="1"/>
</dbReference>
<evidence type="ECO:0000259" key="1">
    <source>
        <dbReference type="Pfam" id="PF07475"/>
    </source>
</evidence>
<name>A0ABQ5UPD7_9HYPH</name>
<comment type="caution">
    <text evidence="2">The sequence shown here is derived from an EMBL/GenBank/DDBJ whole genome shotgun (WGS) entry which is preliminary data.</text>
</comment>
<organism evidence="2 3">
    <name type="scientific">Maritalea porphyrae</name>
    <dbReference type="NCBI Taxonomy" id="880732"/>
    <lineage>
        <taxon>Bacteria</taxon>
        <taxon>Pseudomonadati</taxon>
        <taxon>Pseudomonadota</taxon>
        <taxon>Alphaproteobacteria</taxon>
        <taxon>Hyphomicrobiales</taxon>
        <taxon>Devosiaceae</taxon>
        <taxon>Maritalea</taxon>
    </lineage>
</organism>
<dbReference type="RefSeq" id="WP_284363077.1">
    <property type="nucleotide sequence ID" value="NZ_BSNI01000002.1"/>
</dbReference>
<dbReference type="InterPro" id="IPR011104">
    <property type="entry name" value="Hpr_kin/Pase_C"/>
</dbReference>
<dbReference type="SUPFAM" id="SSF53795">
    <property type="entry name" value="PEP carboxykinase-like"/>
    <property type="match status" value="1"/>
</dbReference>
<feature type="domain" description="HPr kinase/phosphorylase C-terminal" evidence="1">
    <location>
        <begin position="9"/>
        <end position="132"/>
    </location>
</feature>
<gene>
    <name evidence="2" type="ORF">GCM10007879_13940</name>
</gene>
<dbReference type="InterPro" id="IPR027417">
    <property type="entry name" value="P-loop_NTPase"/>
</dbReference>
<protein>
    <recommendedName>
        <fullName evidence="1">HPr kinase/phosphorylase C-terminal domain-containing protein</fullName>
    </recommendedName>
</protein>
<dbReference type="Gene3D" id="3.40.50.300">
    <property type="entry name" value="P-loop containing nucleotide triphosphate hydrolases"/>
    <property type="match status" value="1"/>
</dbReference>
<dbReference type="EMBL" id="BSNI01000002">
    <property type="protein sequence ID" value="GLQ17145.1"/>
    <property type="molecule type" value="Genomic_DNA"/>
</dbReference>
<dbReference type="Proteomes" id="UP001161405">
    <property type="component" value="Unassembled WGS sequence"/>
</dbReference>
<evidence type="ECO:0000313" key="2">
    <source>
        <dbReference type="EMBL" id="GLQ17145.1"/>
    </source>
</evidence>
<accession>A0ABQ5UPD7</accession>